<feature type="region of interest" description="Disordered" evidence="1">
    <location>
        <begin position="131"/>
        <end position="230"/>
    </location>
</feature>
<accession>A0A0D2NQV0</accession>
<feature type="compositionally biased region" description="Low complexity" evidence="1">
    <location>
        <begin position="56"/>
        <end position="69"/>
    </location>
</feature>
<reference evidence="2 3" key="1">
    <citation type="journal article" date="2013" name="BMC Genomics">
        <title>Reconstruction of the lipid metabolism for the microalga Monoraphidium neglectum from its genome sequence reveals characteristics suitable for biofuel production.</title>
        <authorList>
            <person name="Bogen C."/>
            <person name="Al-Dilaimi A."/>
            <person name="Albersmeier A."/>
            <person name="Wichmann J."/>
            <person name="Grundmann M."/>
            <person name="Rupp O."/>
            <person name="Lauersen K.J."/>
            <person name="Blifernez-Klassen O."/>
            <person name="Kalinowski J."/>
            <person name="Goesmann A."/>
            <person name="Mussgnug J.H."/>
            <person name="Kruse O."/>
        </authorList>
    </citation>
    <scope>NUCLEOTIDE SEQUENCE [LARGE SCALE GENOMIC DNA]</scope>
    <source>
        <strain evidence="2 3">SAG 48.87</strain>
    </source>
</reference>
<dbReference type="KEGG" id="mng:MNEG_1280"/>
<protein>
    <submittedName>
        <fullName evidence="2">Uncharacterized protein</fullName>
    </submittedName>
</protein>
<feature type="compositionally biased region" description="Basic and acidic residues" evidence="1">
    <location>
        <begin position="190"/>
        <end position="200"/>
    </location>
</feature>
<dbReference type="Proteomes" id="UP000054498">
    <property type="component" value="Unassembled WGS sequence"/>
</dbReference>
<dbReference type="RefSeq" id="XP_013905685.1">
    <property type="nucleotide sequence ID" value="XM_014050231.1"/>
</dbReference>
<sequence length="250" mass="25936">MSAPEPTRTPSPRCVEYLHMSTRRLKSAPAPAADGAGLGPGARYSGRKTPLRGKGTPPAAAAETPAAPAGGIKMVGGHSAKPTDVLHTSRPASAGEGPAFRPNLRYFEAAFASSMTGTSAAVSEEASAKRAVRRHGAEAPDEAVSITQRRVLADSAPLDGSRESWEAPAPSSLRAWKLPEKPVGSGSIIRHHESPRHVEEGPAQLDAGRAPSPNVAAPCPKSSRDAFSAASDGYNLNKARAIYGSSFRFG</sequence>
<evidence type="ECO:0000313" key="3">
    <source>
        <dbReference type="Proteomes" id="UP000054498"/>
    </source>
</evidence>
<evidence type="ECO:0000313" key="2">
    <source>
        <dbReference type="EMBL" id="KIZ06666.1"/>
    </source>
</evidence>
<dbReference type="AlphaFoldDB" id="A0A0D2NQV0"/>
<dbReference type="EMBL" id="KK100344">
    <property type="protein sequence ID" value="KIZ06666.1"/>
    <property type="molecule type" value="Genomic_DNA"/>
</dbReference>
<name>A0A0D2NQV0_9CHLO</name>
<keyword evidence="3" id="KW-1185">Reference proteome</keyword>
<organism evidence="2 3">
    <name type="scientific">Monoraphidium neglectum</name>
    <dbReference type="NCBI Taxonomy" id="145388"/>
    <lineage>
        <taxon>Eukaryota</taxon>
        <taxon>Viridiplantae</taxon>
        <taxon>Chlorophyta</taxon>
        <taxon>core chlorophytes</taxon>
        <taxon>Chlorophyceae</taxon>
        <taxon>CS clade</taxon>
        <taxon>Sphaeropleales</taxon>
        <taxon>Selenastraceae</taxon>
        <taxon>Monoraphidium</taxon>
    </lineage>
</organism>
<evidence type="ECO:0000256" key="1">
    <source>
        <dbReference type="SAM" id="MobiDB-lite"/>
    </source>
</evidence>
<gene>
    <name evidence="2" type="ORF">MNEG_1280</name>
</gene>
<dbReference type="GeneID" id="25730198"/>
<dbReference type="OrthoDB" id="10497804at2759"/>
<proteinExistence type="predicted"/>
<feature type="region of interest" description="Disordered" evidence="1">
    <location>
        <begin position="19"/>
        <end position="99"/>
    </location>
</feature>